<keyword evidence="3" id="KW-1185">Reference proteome</keyword>
<dbReference type="OrthoDB" id="10509282at2759"/>
<gene>
    <name evidence="2" type="ORF">GUJ93_ZPchr0003g18371</name>
</gene>
<evidence type="ECO:0000313" key="3">
    <source>
        <dbReference type="Proteomes" id="UP000729402"/>
    </source>
</evidence>
<proteinExistence type="predicted"/>
<accession>A0A8J5S423</accession>
<organism evidence="2 3">
    <name type="scientific">Zizania palustris</name>
    <name type="common">Northern wild rice</name>
    <dbReference type="NCBI Taxonomy" id="103762"/>
    <lineage>
        <taxon>Eukaryota</taxon>
        <taxon>Viridiplantae</taxon>
        <taxon>Streptophyta</taxon>
        <taxon>Embryophyta</taxon>
        <taxon>Tracheophyta</taxon>
        <taxon>Spermatophyta</taxon>
        <taxon>Magnoliopsida</taxon>
        <taxon>Liliopsida</taxon>
        <taxon>Poales</taxon>
        <taxon>Poaceae</taxon>
        <taxon>BOP clade</taxon>
        <taxon>Oryzoideae</taxon>
        <taxon>Oryzeae</taxon>
        <taxon>Zizaniinae</taxon>
        <taxon>Zizania</taxon>
    </lineage>
</organism>
<dbReference type="EMBL" id="JAAALK010000286">
    <property type="protein sequence ID" value="KAG8063838.1"/>
    <property type="molecule type" value="Genomic_DNA"/>
</dbReference>
<feature type="compositionally biased region" description="Low complexity" evidence="1">
    <location>
        <begin position="25"/>
        <end position="49"/>
    </location>
</feature>
<sequence>MALAMTSSTPQPPPDFRRRRRRPRLQPAAPGPRSSCSPSPSPKAKALPLLSDVGRDPTTIKYYSRVASSLAGAGRLREFLLAAEGLRAASGGAGFEGRISRHLLSRGVADALRDHGLPHVLEFFRDANRVGIRAAMMLDSDASDTVAAACRLLLGESRMVEFVEVVEALARNVASNLPNV</sequence>
<feature type="region of interest" description="Disordered" evidence="1">
    <location>
        <begin position="1"/>
        <end position="49"/>
    </location>
</feature>
<protein>
    <submittedName>
        <fullName evidence="2">Uncharacterized protein</fullName>
    </submittedName>
</protein>
<evidence type="ECO:0000256" key="1">
    <source>
        <dbReference type="SAM" id="MobiDB-lite"/>
    </source>
</evidence>
<comment type="caution">
    <text evidence="2">The sequence shown here is derived from an EMBL/GenBank/DDBJ whole genome shotgun (WGS) entry which is preliminary data.</text>
</comment>
<evidence type="ECO:0000313" key="2">
    <source>
        <dbReference type="EMBL" id="KAG8063838.1"/>
    </source>
</evidence>
<name>A0A8J5S423_ZIZPA</name>
<dbReference type="Proteomes" id="UP000729402">
    <property type="component" value="Unassembled WGS sequence"/>
</dbReference>
<reference evidence="2" key="2">
    <citation type="submission" date="2021-02" db="EMBL/GenBank/DDBJ databases">
        <authorList>
            <person name="Kimball J.A."/>
            <person name="Haas M.W."/>
            <person name="Macchietto M."/>
            <person name="Kono T."/>
            <person name="Duquette J."/>
            <person name="Shao M."/>
        </authorList>
    </citation>
    <scope>NUCLEOTIDE SEQUENCE</scope>
    <source>
        <tissue evidence="2">Fresh leaf tissue</tissue>
    </source>
</reference>
<dbReference type="AlphaFoldDB" id="A0A8J5S423"/>
<reference evidence="2" key="1">
    <citation type="journal article" date="2021" name="bioRxiv">
        <title>Whole Genome Assembly and Annotation of Northern Wild Rice, Zizania palustris L., Supports a Whole Genome Duplication in the Zizania Genus.</title>
        <authorList>
            <person name="Haas M."/>
            <person name="Kono T."/>
            <person name="Macchietto M."/>
            <person name="Millas R."/>
            <person name="McGilp L."/>
            <person name="Shao M."/>
            <person name="Duquette J."/>
            <person name="Hirsch C.N."/>
            <person name="Kimball J."/>
        </authorList>
    </citation>
    <scope>NUCLEOTIDE SEQUENCE</scope>
    <source>
        <tissue evidence="2">Fresh leaf tissue</tissue>
    </source>
</reference>